<protein>
    <submittedName>
        <fullName evidence="2">Uncharacterized protein</fullName>
    </submittedName>
</protein>
<accession>A0A917JGU3</accession>
<sequence length="53" mass="6022">MVRVILYIVTALLIILTIFGPQEDRYQLVFLMGLFICLLILMCLTAFEKGGTN</sequence>
<reference evidence="2" key="2">
    <citation type="submission" date="2020-09" db="EMBL/GenBank/DDBJ databases">
        <authorList>
            <person name="Sun Q."/>
            <person name="Sedlacek I."/>
        </authorList>
    </citation>
    <scope>NUCLEOTIDE SEQUENCE</scope>
    <source>
        <strain evidence="2">CCM 8433</strain>
    </source>
</reference>
<dbReference type="AlphaFoldDB" id="A0A917JGU3"/>
<evidence type="ECO:0000313" key="3">
    <source>
        <dbReference type="Proteomes" id="UP000622610"/>
    </source>
</evidence>
<dbReference type="RefSeq" id="WP_188366898.1">
    <property type="nucleotide sequence ID" value="NZ_BMDT01000002.1"/>
</dbReference>
<proteinExistence type="predicted"/>
<reference evidence="2" key="1">
    <citation type="journal article" date="2014" name="Int. J. Syst. Evol. Microbiol.">
        <title>Complete genome sequence of Corynebacterium casei LMG S-19264T (=DSM 44701T), isolated from a smear-ripened cheese.</title>
        <authorList>
            <consortium name="US DOE Joint Genome Institute (JGI-PGF)"/>
            <person name="Walter F."/>
            <person name="Albersmeier A."/>
            <person name="Kalinowski J."/>
            <person name="Ruckert C."/>
        </authorList>
    </citation>
    <scope>NUCLEOTIDE SEQUENCE</scope>
    <source>
        <strain evidence="2">CCM 8433</strain>
    </source>
</reference>
<evidence type="ECO:0000313" key="2">
    <source>
        <dbReference type="EMBL" id="GGI65054.1"/>
    </source>
</evidence>
<dbReference type="EMBL" id="BMDT01000002">
    <property type="protein sequence ID" value="GGI65054.1"/>
    <property type="molecule type" value="Genomic_DNA"/>
</dbReference>
<feature type="transmembrane region" description="Helical" evidence="1">
    <location>
        <begin position="5"/>
        <end position="22"/>
    </location>
</feature>
<evidence type="ECO:0000256" key="1">
    <source>
        <dbReference type="SAM" id="Phobius"/>
    </source>
</evidence>
<keyword evidence="1" id="KW-0472">Membrane</keyword>
<keyword evidence="1" id="KW-1133">Transmembrane helix</keyword>
<keyword evidence="1" id="KW-0812">Transmembrane</keyword>
<dbReference type="Proteomes" id="UP000622610">
    <property type="component" value="Unassembled WGS sequence"/>
</dbReference>
<keyword evidence="3" id="KW-1185">Reference proteome</keyword>
<name>A0A917JGU3_9ENTE</name>
<organism evidence="2 3">
    <name type="scientific">Enterococcus alcedinis</name>
    <dbReference type="NCBI Taxonomy" id="1274384"/>
    <lineage>
        <taxon>Bacteria</taxon>
        <taxon>Bacillati</taxon>
        <taxon>Bacillota</taxon>
        <taxon>Bacilli</taxon>
        <taxon>Lactobacillales</taxon>
        <taxon>Enterococcaceae</taxon>
        <taxon>Enterococcus</taxon>
    </lineage>
</organism>
<comment type="caution">
    <text evidence="2">The sequence shown here is derived from an EMBL/GenBank/DDBJ whole genome shotgun (WGS) entry which is preliminary data.</text>
</comment>
<feature type="transmembrane region" description="Helical" evidence="1">
    <location>
        <begin position="28"/>
        <end position="47"/>
    </location>
</feature>
<gene>
    <name evidence="2" type="ORF">GCM10011482_07080</name>
</gene>